<protein>
    <recommendedName>
        <fullName evidence="4">DUF3019 domain-containing protein</fullName>
    </recommendedName>
</protein>
<evidence type="ECO:0000256" key="1">
    <source>
        <dbReference type="SAM" id="SignalP"/>
    </source>
</evidence>
<evidence type="ECO:0000313" key="3">
    <source>
        <dbReference type="Proteomes" id="UP000004374"/>
    </source>
</evidence>
<dbReference type="AlphaFoldDB" id="I1DXI7"/>
<dbReference type="EMBL" id="BAFK01000008">
    <property type="protein sequence ID" value="GAB58765.1"/>
    <property type="molecule type" value="Genomic_DNA"/>
</dbReference>
<organism evidence="2 3">
    <name type="scientific">Rheinheimera nanhaiensis E407-8</name>
    <dbReference type="NCBI Taxonomy" id="562729"/>
    <lineage>
        <taxon>Bacteria</taxon>
        <taxon>Pseudomonadati</taxon>
        <taxon>Pseudomonadota</taxon>
        <taxon>Gammaproteobacteria</taxon>
        <taxon>Chromatiales</taxon>
        <taxon>Chromatiaceae</taxon>
        <taxon>Rheinheimera</taxon>
    </lineage>
</organism>
<dbReference type="STRING" id="562729.RNAN_1753"/>
<keyword evidence="1" id="KW-0732">Signal</keyword>
<feature type="signal peptide" evidence="1">
    <location>
        <begin position="1"/>
        <end position="21"/>
    </location>
</feature>
<comment type="caution">
    <text evidence="2">The sequence shown here is derived from an EMBL/GenBank/DDBJ whole genome shotgun (WGS) entry which is preliminary data.</text>
</comment>
<evidence type="ECO:0000313" key="2">
    <source>
        <dbReference type="EMBL" id="GAB58765.1"/>
    </source>
</evidence>
<reference evidence="2 3" key="1">
    <citation type="journal article" date="2012" name="J. Bacteriol.">
        <title>Genome Sequence of the Protease-Producing Bacterium Rheinheimera nanhaiensis E407-8T, Isolated from Deep-Sea Sediment of the South China Sea.</title>
        <authorList>
            <person name="Zhang X.-Y."/>
            <person name="Zhang Y.-J."/>
            <person name="Qin Q.-L."/>
            <person name="Xie B.-B."/>
            <person name="Chen X.-L."/>
            <person name="Zhou B.-C."/>
            <person name="Zhang Y.-Z."/>
        </authorList>
    </citation>
    <scope>NUCLEOTIDE SEQUENCE [LARGE SCALE GENOMIC DNA]</scope>
    <source>
        <strain evidence="2 3">E407-8</strain>
    </source>
</reference>
<keyword evidence="3" id="KW-1185">Reference proteome</keyword>
<accession>I1DXI7</accession>
<dbReference type="Proteomes" id="UP000004374">
    <property type="component" value="Unassembled WGS sequence"/>
</dbReference>
<sequence length="126" mass="14106">MQGAWLLLVLNGLSPASTAPADCAASLCWQVSPQICVTEQPGQLCQAALQLNWQSQTLISPCLYLAEQKLYCWENSYGGQWQQQLSWQNANLSLRSADDSVLLQTPLQVQSRKPARRRLNSPWSLF</sequence>
<dbReference type="InterPro" id="IPR021559">
    <property type="entry name" value="DUF3019"/>
</dbReference>
<dbReference type="RefSeq" id="WP_008220737.1">
    <property type="nucleotide sequence ID" value="NZ_BAFK01000008.1"/>
</dbReference>
<dbReference type="OrthoDB" id="6387689at2"/>
<evidence type="ECO:0008006" key="4">
    <source>
        <dbReference type="Google" id="ProtNLM"/>
    </source>
</evidence>
<name>I1DXI7_9GAMM</name>
<feature type="chain" id="PRO_5003638977" description="DUF3019 domain-containing protein" evidence="1">
    <location>
        <begin position="22"/>
        <end position="126"/>
    </location>
</feature>
<dbReference type="Pfam" id="PF11456">
    <property type="entry name" value="DUF3019"/>
    <property type="match status" value="1"/>
</dbReference>
<gene>
    <name evidence="2" type="ORF">RNAN_1753</name>
</gene>
<proteinExistence type="predicted"/>